<reference evidence="19" key="1">
    <citation type="submission" date="2022-01" db="EMBL/GenBank/DDBJ databases">
        <authorList>
            <person name="King R."/>
        </authorList>
    </citation>
    <scope>NUCLEOTIDE SEQUENCE</scope>
</reference>
<evidence type="ECO:0000256" key="14">
    <source>
        <dbReference type="ARBA" id="ARBA00049255"/>
    </source>
</evidence>
<evidence type="ECO:0000256" key="11">
    <source>
        <dbReference type="ARBA" id="ARBA00023128"/>
    </source>
</evidence>
<feature type="domain" description="Aminoacyl-transfer RNA synthetases class-II family profile" evidence="17">
    <location>
        <begin position="154"/>
        <end position="338"/>
    </location>
</feature>
<dbReference type="PROSITE" id="PS51447">
    <property type="entry name" value="FDX_ACB"/>
    <property type="match status" value="1"/>
</dbReference>
<keyword evidence="8" id="KW-0648">Protein biosynthesis</keyword>
<keyword evidence="6" id="KW-0547">Nucleotide-binding</keyword>
<keyword evidence="10" id="KW-0007">Acetylation</keyword>
<dbReference type="NCBIfam" id="TIGR00469">
    <property type="entry name" value="pheS_mito"/>
    <property type="match status" value="1"/>
</dbReference>
<dbReference type="SUPFAM" id="SSF55681">
    <property type="entry name" value="Class II aaRS and biotin synthetases"/>
    <property type="match status" value="1"/>
</dbReference>
<evidence type="ECO:0000259" key="17">
    <source>
        <dbReference type="PROSITE" id="PS50862"/>
    </source>
</evidence>
<dbReference type="FunFam" id="3.30.70.380:FF:000002">
    <property type="entry name" value="phenylalanine--tRNA ligase, mitochondrial"/>
    <property type="match status" value="1"/>
</dbReference>
<dbReference type="InterPro" id="IPR002319">
    <property type="entry name" value="Phenylalanyl-tRNA_Synthase"/>
</dbReference>
<keyword evidence="5" id="KW-0436">Ligase</keyword>
<dbReference type="SUPFAM" id="SSF54991">
    <property type="entry name" value="Anticodon-binding domain of PheRS"/>
    <property type="match status" value="1"/>
</dbReference>
<dbReference type="EMBL" id="OV651820">
    <property type="protein sequence ID" value="CAH1114587.1"/>
    <property type="molecule type" value="Genomic_DNA"/>
</dbReference>
<dbReference type="PANTHER" id="PTHR11538:SF41">
    <property type="entry name" value="PHENYLALANINE--TRNA LIGASE, MITOCHONDRIAL"/>
    <property type="match status" value="1"/>
</dbReference>
<evidence type="ECO:0000256" key="5">
    <source>
        <dbReference type="ARBA" id="ARBA00022598"/>
    </source>
</evidence>
<evidence type="ECO:0000256" key="9">
    <source>
        <dbReference type="ARBA" id="ARBA00022946"/>
    </source>
</evidence>
<comment type="function">
    <text evidence="15">Is responsible for the charging of tRNA(Phe) with phenylalanine in mitochondrial translation. To a lesser extent, also catalyzes direct attachment of m-Tyr (an oxidized version of Phe) to tRNA(Phe), thereby opening the way for delivery of the misacylated tRNA to the ribosome and incorporation of ROS-damaged amino acid into proteins.</text>
</comment>
<dbReference type="Gene3D" id="3.30.70.380">
    <property type="entry name" value="Ferrodoxin-fold anticodon-binding domain"/>
    <property type="match status" value="1"/>
</dbReference>
<keyword evidence="12" id="KW-0030">Aminoacyl-tRNA synthetase</keyword>
<evidence type="ECO:0000256" key="15">
    <source>
        <dbReference type="ARBA" id="ARBA00060211"/>
    </source>
</evidence>
<protein>
    <recommendedName>
        <fullName evidence="16">Phenylalanine--tRNA ligase, mitochondrial</fullName>
        <ecNumber evidence="4">6.1.1.20</ecNumber>
    </recommendedName>
    <alternativeName>
        <fullName evidence="13">Phenylalanyl-tRNA synthetase</fullName>
    </alternativeName>
</protein>
<evidence type="ECO:0000256" key="7">
    <source>
        <dbReference type="ARBA" id="ARBA00022840"/>
    </source>
</evidence>
<evidence type="ECO:0000256" key="6">
    <source>
        <dbReference type="ARBA" id="ARBA00022741"/>
    </source>
</evidence>
<sequence length="432" mass="50253">MKIGKIYLISQNYNKINKRLLSKLHPKTNDIVLLNKSYLKDEYSNVTQKVSGFLGRNIFLQPSHPLSLVRQRIVNHFYKSFVTRRGNPVFSVHDNLQPIVNTTQNFDSLLIPENHPSRSKSDCYYINKNYLLRAHMTAHQSELIQSGLNNFLIIGDVYRRDEIDRTHYPVFHQVDAVRLLSREQLFSKDDNLNIFEEGNNTAFTGNQEKQACHSLEAVKLIEYELKQTLHGLAKELFGDHVKYRWVDTTFPFTQPSWELEIYHVSEWIEVLGCGIMQQAILNNAGVNNKIGWAFGLGLERLAMCLYKIPDIRLFWSNDSGFLNQFKSKNPNDSITYIPISQYPQCKNDLSFWIPTTGHFSSNDFYDLARNIAGDLIEQIQLIDEFTHPKNGKISHCYRITYRHMEKTLTQDEVNMIHKKIEESVKEMGGTIR</sequence>
<evidence type="ECO:0000259" key="18">
    <source>
        <dbReference type="PROSITE" id="PS51447"/>
    </source>
</evidence>
<feature type="domain" description="FDX-ACB" evidence="18">
    <location>
        <begin position="340"/>
        <end position="432"/>
    </location>
</feature>
<dbReference type="OrthoDB" id="4457at2759"/>
<comment type="subunit">
    <text evidence="3">Monomer.</text>
</comment>
<keyword evidence="7" id="KW-0067">ATP-binding</keyword>
<dbReference type="InterPro" id="IPR036690">
    <property type="entry name" value="Fdx_antiC-bd_sf"/>
</dbReference>
<evidence type="ECO:0000313" key="20">
    <source>
        <dbReference type="Proteomes" id="UP001153636"/>
    </source>
</evidence>
<comment type="similarity">
    <text evidence="2">Belongs to the class-II aminoacyl-tRNA synthetase family.</text>
</comment>
<dbReference type="PROSITE" id="PS50862">
    <property type="entry name" value="AA_TRNA_LIGASE_II"/>
    <property type="match status" value="1"/>
</dbReference>
<evidence type="ECO:0000256" key="13">
    <source>
        <dbReference type="ARBA" id="ARBA00031194"/>
    </source>
</evidence>
<evidence type="ECO:0000256" key="8">
    <source>
        <dbReference type="ARBA" id="ARBA00022917"/>
    </source>
</evidence>
<dbReference type="InterPro" id="IPR045864">
    <property type="entry name" value="aa-tRNA-synth_II/BPL/LPL"/>
</dbReference>
<accession>A0A9P0D5E7</accession>
<gene>
    <name evidence="19" type="ORF">PSYICH_LOCUS14135</name>
</gene>
<dbReference type="CDD" id="cd00496">
    <property type="entry name" value="PheRS_alpha_core"/>
    <property type="match status" value="1"/>
</dbReference>
<evidence type="ECO:0000256" key="3">
    <source>
        <dbReference type="ARBA" id="ARBA00011245"/>
    </source>
</evidence>
<dbReference type="SMART" id="SM00896">
    <property type="entry name" value="FDX-ACB"/>
    <property type="match status" value="1"/>
</dbReference>
<dbReference type="Gene3D" id="3.30.930.10">
    <property type="entry name" value="Bira Bifunctional Protein, Domain 2"/>
    <property type="match status" value="1"/>
</dbReference>
<comment type="catalytic activity">
    <reaction evidence="14">
        <text>tRNA(Phe) + L-phenylalanine + ATP = L-phenylalanyl-tRNA(Phe) + AMP + diphosphate + H(+)</text>
        <dbReference type="Rhea" id="RHEA:19413"/>
        <dbReference type="Rhea" id="RHEA-COMP:9668"/>
        <dbReference type="Rhea" id="RHEA-COMP:9699"/>
        <dbReference type="ChEBI" id="CHEBI:15378"/>
        <dbReference type="ChEBI" id="CHEBI:30616"/>
        <dbReference type="ChEBI" id="CHEBI:33019"/>
        <dbReference type="ChEBI" id="CHEBI:58095"/>
        <dbReference type="ChEBI" id="CHEBI:78442"/>
        <dbReference type="ChEBI" id="CHEBI:78531"/>
        <dbReference type="ChEBI" id="CHEBI:456215"/>
        <dbReference type="EC" id="6.1.1.20"/>
    </reaction>
</comment>
<dbReference type="GO" id="GO:0005759">
    <property type="term" value="C:mitochondrial matrix"/>
    <property type="evidence" value="ECO:0007669"/>
    <property type="project" value="UniProtKB-SubCell"/>
</dbReference>
<dbReference type="GO" id="GO:0000049">
    <property type="term" value="F:tRNA binding"/>
    <property type="evidence" value="ECO:0007669"/>
    <property type="project" value="InterPro"/>
</dbReference>
<dbReference type="GO" id="GO:0006432">
    <property type="term" value="P:phenylalanyl-tRNA aminoacylation"/>
    <property type="evidence" value="ECO:0007669"/>
    <property type="project" value="InterPro"/>
</dbReference>
<dbReference type="InterPro" id="IPR006195">
    <property type="entry name" value="aa-tRNA-synth_II"/>
</dbReference>
<evidence type="ECO:0000256" key="2">
    <source>
        <dbReference type="ARBA" id="ARBA00008226"/>
    </source>
</evidence>
<dbReference type="Pfam" id="PF03147">
    <property type="entry name" value="FDX-ACB"/>
    <property type="match status" value="1"/>
</dbReference>
<evidence type="ECO:0000256" key="10">
    <source>
        <dbReference type="ARBA" id="ARBA00022990"/>
    </source>
</evidence>
<dbReference type="InterPro" id="IPR004530">
    <property type="entry name" value="Phe-tRNA-synth_IIc_mito"/>
</dbReference>
<evidence type="ECO:0000256" key="16">
    <source>
        <dbReference type="ARBA" id="ARBA00073229"/>
    </source>
</evidence>
<dbReference type="PANTHER" id="PTHR11538">
    <property type="entry name" value="PHENYLALANYL-TRNA SYNTHETASE"/>
    <property type="match status" value="1"/>
</dbReference>
<dbReference type="GO" id="GO:0004826">
    <property type="term" value="F:phenylalanine-tRNA ligase activity"/>
    <property type="evidence" value="ECO:0007669"/>
    <property type="project" value="UniProtKB-EC"/>
</dbReference>
<dbReference type="AlphaFoldDB" id="A0A9P0D5E7"/>
<dbReference type="GO" id="GO:0005524">
    <property type="term" value="F:ATP binding"/>
    <property type="evidence" value="ECO:0007669"/>
    <property type="project" value="UniProtKB-KW"/>
</dbReference>
<evidence type="ECO:0000256" key="1">
    <source>
        <dbReference type="ARBA" id="ARBA00004305"/>
    </source>
</evidence>
<evidence type="ECO:0000256" key="4">
    <source>
        <dbReference type="ARBA" id="ARBA00012814"/>
    </source>
</evidence>
<dbReference type="Pfam" id="PF01409">
    <property type="entry name" value="tRNA-synt_2d"/>
    <property type="match status" value="2"/>
</dbReference>
<evidence type="ECO:0000313" key="19">
    <source>
        <dbReference type="EMBL" id="CAH1114587.1"/>
    </source>
</evidence>
<keyword evidence="20" id="KW-1185">Reference proteome</keyword>
<keyword evidence="11" id="KW-0496">Mitochondrion</keyword>
<dbReference type="FunFam" id="3.30.930.10:FF:000041">
    <property type="entry name" value="Phenylalanyl-tRNA synthetase 2, mitochondrial"/>
    <property type="match status" value="1"/>
</dbReference>
<dbReference type="InterPro" id="IPR005121">
    <property type="entry name" value="Fdx_antiC-bd"/>
</dbReference>
<comment type="subcellular location">
    <subcellularLocation>
        <location evidence="1">Mitochondrion matrix</location>
    </subcellularLocation>
</comment>
<organism evidence="19 20">
    <name type="scientific">Psylliodes chrysocephalus</name>
    <dbReference type="NCBI Taxonomy" id="3402493"/>
    <lineage>
        <taxon>Eukaryota</taxon>
        <taxon>Metazoa</taxon>
        <taxon>Ecdysozoa</taxon>
        <taxon>Arthropoda</taxon>
        <taxon>Hexapoda</taxon>
        <taxon>Insecta</taxon>
        <taxon>Pterygota</taxon>
        <taxon>Neoptera</taxon>
        <taxon>Endopterygota</taxon>
        <taxon>Coleoptera</taxon>
        <taxon>Polyphaga</taxon>
        <taxon>Cucujiformia</taxon>
        <taxon>Chrysomeloidea</taxon>
        <taxon>Chrysomelidae</taxon>
        <taxon>Galerucinae</taxon>
        <taxon>Alticini</taxon>
        <taxon>Psylliodes</taxon>
    </lineage>
</organism>
<evidence type="ECO:0000256" key="12">
    <source>
        <dbReference type="ARBA" id="ARBA00023146"/>
    </source>
</evidence>
<name>A0A9P0D5E7_9CUCU</name>
<proteinExistence type="inferred from homology"/>
<keyword evidence="9" id="KW-0809">Transit peptide</keyword>
<dbReference type="Proteomes" id="UP001153636">
    <property type="component" value="Chromosome 8"/>
</dbReference>
<dbReference type="EC" id="6.1.1.20" evidence="4"/>